<dbReference type="GeneID" id="69808136"/>
<proteinExistence type="predicted"/>
<name>A0AAP6BMF0_9ACTN</name>
<reference evidence="2 4" key="1">
    <citation type="journal article" date="2023" name="Microb. Genom.">
        <title>Mesoterricola silvestris gen. nov., sp. nov., Mesoterricola sediminis sp. nov., Geothrix oryzae sp. nov., Geothrix edaphica sp. nov., Geothrix rubra sp. nov., and Geothrix limicola sp. nov., six novel members of Acidobacteriota isolated from soils.</title>
        <authorList>
            <person name="Weisberg A.J."/>
            <person name="Pearce E."/>
            <person name="Kramer C.G."/>
            <person name="Chang J.H."/>
            <person name="Clarke C.R."/>
        </authorList>
    </citation>
    <scope>NUCLEOTIDE SEQUENCE</scope>
    <source>
        <strain evidence="3 4">NB05-1H</strain>
        <strain evidence="2">NRRL_B-16521</strain>
    </source>
</reference>
<evidence type="ECO:0000313" key="4">
    <source>
        <dbReference type="Proteomes" id="UP001272987"/>
    </source>
</evidence>
<sequence>MGVSLAAVAVTATPAVGGDWWGSVQCGQSEPPKKRREATGPDGTADGRGADVVRRRDGQQQDGGASQPSPAQLAQVAREQLRLPSPRIEASPVVEQLVQLPTWLWLDRQVLATLSVQGCR</sequence>
<protein>
    <recommendedName>
        <fullName evidence="6">Secreted protein</fullName>
    </recommendedName>
</protein>
<evidence type="ECO:0008006" key="6">
    <source>
        <dbReference type="Google" id="ProtNLM"/>
    </source>
</evidence>
<dbReference type="Proteomes" id="UP001282288">
    <property type="component" value="Unassembled WGS sequence"/>
</dbReference>
<evidence type="ECO:0000313" key="3">
    <source>
        <dbReference type="EMBL" id="MDX3018469.1"/>
    </source>
</evidence>
<dbReference type="RefSeq" id="WP_010355269.1">
    <property type="nucleotide sequence ID" value="NZ_BCMK01000004.1"/>
</dbReference>
<evidence type="ECO:0000256" key="1">
    <source>
        <dbReference type="SAM" id="MobiDB-lite"/>
    </source>
</evidence>
<organism evidence="2 5">
    <name type="scientific">Streptomyces acidiscabies</name>
    <dbReference type="NCBI Taxonomy" id="42234"/>
    <lineage>
        <taxon>Bacteria</taxon>
        <taxon>Bacillati</taxon>
        <taxon>Actinomycetota</taxon>
        <taxon>Actinomycetes</taxon>
        <taxon>Kitasatosporales</taxon>
        <taxon>Streptomycetaceae</taxon>
        <taxon>Streptomyces</taxon>
    </lineage>
</organism>
<evidence type="ECO:0000313" key="5">
    <source>
        <dbReference type="Proteomes" id="UP001282288"/>
    </source>
</evidence>
<dbReference type="EMBL" id="JARAWP010000006">
    <property type="protein sequence ID" value="MDX3018469.1"/>
    <property type="molecule type" value="Genomic_DNA"/>
</dbReference>
<dbReference type="AlphaFoldDB" id="A0AAP6BMF0"/>
<comment type="caution">
    <text evidence="2">The sequence shown here is derived from an EMBL/GenBank/DDBJ whole genome shotgun (WGS) entry which is preliminary data.</text>
</comment>
<evidence type="ECO:0000313" key="2">
    <source>
        <dbReference type="EMBL" id="MDX2967365.1"/>
    </source>
</evidence>
<dbReference type="EMBL" id="JARAWC010000104">
    <property type="protein sequence ID" value="MDX2967365.1"/>
    <property type="molecule type" value="Genomic_DNA"/>
</dbReference>
<keyword evidence="4" id="KW-1185">Reference proteome</keyword>
<dbReference type="Proteomes" id="UP001272987">
    <property type="component" value="Unassembled WGS sequence"/>
</dbReference>
<feature type="compositionally biased region" description="Basic and acidic residues" evidence="1">
    <location>
        <begin position="48"/>
        <end position="59"/>
    </location>
</feature>
<gene>
    <name evidence="2" type="ORF">PV399_47885</name>
    <name evidence="3" type="ORF">PV666_11300</name>
</gene>
<feature type="region of interest" description="Disordered" evidence="1">
    <location>
        <begin position="19"/>
        <end position="78"/>
    </location>
</feature>
<accession>A0AAP6BMF0</accession>
<feature type="compositionally biased region" description="Polar residues" evidence="1">
    <location>
        <begin position="60"/>
        <end position="72"/>
    </location>
</feature>